<feature type="compositionally biased region" description="Basic residues" evidence="2">
    <location>
        <begin position="109"/>
        <end position="119"/>
    </location>
</feature>
<keyword evidence="1" id="KW-0694">RNA-binding</keyword>
<evidence type="ECO:0000259" key="3">
    <source>
        <dbReference type="PROSITE" id="PS50102"/>
    </source>
</evidence>
<comment type="caution">
    <text evidence="4">The sequence shown here is derived from an EMBL/GenBank/DDBJ whole genome shotgun (WGS) entry which is preliminary data.</text>
</comment>
<dbReference type="InterPro" id="IPR050907">
    <property type="entry name" value="SRSF"/>
</dbReference>
<reference evidence="4" key="1">
    <citation type="submission" date="2022-08" db="EMBL/GenBank/DDBJ databases">
        <title>A Global Phylogenomic Analysis of the Shiitake Genus Lentinula.</title>
        <authorList>
            <consortium name="DOE Joint Genome Institute"/>
            <person name="Sierra-Patev S."/>
            <person name="Min B."/>
            <person name="Naranjo-Ortiz M."/>
            <person name="Looney B."/>
            <person name="Konkel Z."/>
            <person name="Slot J.C."/>
            <person name="Sakamoto Y."/>
            <person name="Steenwyk J.L."/>
            <person name="Rokas A."/>
            <person name="Carro J."/>
            <person name="Camarero S."/>
            <person name="Ferreira P."/>
            <person name="Molpeceres G."/>
            <person name="Ruiz-Duenas F.J."/>
            <person name="Serrano A."/>
            <person name="Henrissat B."/>
            <person name="Drula E."/>
            <person name="Hughes K.W."/>
            <person name="Mata J.L."/>
            <person name="Ishikawa N.K."/>
            <person name="Vargas-Isla R."/>
            <person name="Ushijima S."/>
            <person name="Smith C.A."/>
            <person name="Ahrendt S."/>
            <person name="Andreopoulos W."/>
            <person name="He G."/>
            <person name="Labutti K."/>
            <person name="Lipzen A."/>
            <person name="Ng V."/>
            <person name="Riley R."/>
            <person name="Sandor L."/>
            <person name="Barry K."/>
            <person name="Martinez A.T."/>
            <person name="Xiao Y."/>
            <person name="Gibbons J.G."/>
            <person name="Terashima K."/>
            <person name="Grigoriev I.V."/>
            <person name="Hibbett D.S."/>
        </authorList>
    </citation>
    <scope>NUCLEOTIDE SEQUENCE</scope>
    <source>
        <strain evidence="4">JLM2183</strain>
    </source>
</reference>
<evidence type="ECO:0000256" key="2">
    <source>
        <dbReference type="SAM" id="MobiDB-lite"/>
    </source>
</evidence>
<evidence type="ECO:0000313" key="4">
    <source>
        <dbReference type="EMBL" id="KAJ4480932.1"/>
    </source>
</evidence>
<dbReference type="Proteomes" id="UP001150266">
    <property type="component" value="Unassembled WGS sequence"/>
</dbReference>
<dbReference type="SUPFAM" id="SSF54928">
    <property type="entry name" value="RNA-binding domain, RBD"/>
    <property type="match status" value="1"/>
</dbReference>
<protein>
    <recommendedName>
        <fullName evidence="3">RRM domain-containing protein</fullName>
    </recommendedName>
</protein>
<feature type="compositionally biased region" description="Basic and acidic residues" evidence="2">
    <location>
        <begin position="180"/>
        <end position="222"/>
    </location>
</feature>
<dbReference type="Pfam" id="PF00076">
    <property type="entry name" value="RRM_1"/>
    <property type="match status" value="1"/>
</dbReference>
<feature type="domain" description="RRM" evidence="3">
    <location>
        <begin position="2"/>
        <end position="81"/>
    </location>
</feature>
<dbReference type="AlphaFoldDB" id="A0A9W9DQ45"/>
<feature type="compositionally biased region" description="Basic and acidic residues" evidence="2">
    <location>
        <begin position="156"/>
        <end position="173"/>
    </location>
</feature>
<dbReference type="InterPro" id="IPR012677">
    <property type="entry name" value="Nucleotide-bd_a/b_plait_sf"/>
</dbReference>
<dbReference type="PANTHER" id="PTHR23147">
    <property type="entry name" value="SERINE/ARGININE RICH SPLICING FACTOR"/>
    <property type="match status" value="1"/>
</dbReference>
<dbReference type="PROSITE" id="PS50102">
    <property type="entry name" value="RRM"/>
    <property type="match status" value="1"/>
</dbReference>
<dbReference type="GO" id="GO:0003723">
    <property type="term" value="F:RNA binding"/>
    <property type="evidence" value="ECO:0007669"/>
    <property type="project" value="UniProtKB-UniRule"/>
</dbReference>
<dbReference type="SMART" id="SM00360">
    <property type="entry name" value="RRM"/>
    <property type="match status" value="1"/>
</dbReference>
<dbReference type="Gene3D" id="3.30.70.330">
    <property type="match status" value="1"/>
</dbReference>
<name>A0A9W9DQ45_9AGAR</name>
<gene>
    <name evidence="4" type="ORF">J3R30DRAFT_3462464</name>
</gene>
<dbReference type="EMBL" id="JAOTPV010000006">
    <property type="protein sequence ID" value="KAJ4480932.1"/>
    <property type="molecule type" value="Genomic_DNA"/>
</dbReference>
<organism evidence="4 5">
    <name type="scientific">Lentinula aciculospora</name>
    <dbReference type="NCBI Taxonomy" id="153920"/>
    <lineage>
        <taxon>Eukaryota</taxon>
        <taxon>Fungi</taxon>
        <taxon>Dikarya</taxon>
        <taxon>Basidiomycota</taxon>
        <taxon>Agaricomycotina</taxon>
        <taxon>Agaricomycetes</taxon>
        <taxon>Agaricomycetidae</taxon>
        <taxon>Agaricales</taxon>
        <taxon>Marasmiineae</taxon>
        <taxon>Omphalotaceae</taxon>
        <taxon>Lentinula</taxon>
    </lineage>
</organism>
<dbReference type="InterPro" id="IPR000504">
    <property type="entry name" value="RRM_dom"/>
</dbReference>
<proteinExistence type="predicted"/>
<sequence length="222" mass="25738">MRILFVSGFSSDTRARELAYEFERFGPLVRCDVPAPRHPHSRAVPYAFVEFRDGRDAENAYHDMHDRNFDGHRLSVQWARKPPSAAWRVGDGSAPPSRSDRDSRDSRARSRSPRRRSPERRRDREAEPRRRHSSGGRERDGAKTPPPLYATPMAVVDEHHTDRNDREYRDSVRDLAGSSKDLRDSGERRDSSRHRGDRNRDYDGREASYRREDAGEPLSRDG</sequence>
<keyword evidence="5" id="KW-1185">Reference proteome</keyword>
<feature type="region of interest" description="Disordered" evidence="2">
    <location>
        <begin position="83"/>
        <end position="222"/>
    </location>
</feature>
<feature type="compositionally biased region" description="Basic and acidic residues" evidence="2">
    <location>
        <begin position="98"/>
        <end position="108"/>
    </location>
</feature>
<evidence type="ECO:0000256" key="1">
    <source>
        <dbReference type="PROSITE-ProRule" id="PRU00176"/>
    </source>
</evidence>
<evidence type="ECO:0000313" key="5">
    <source>
        <dbReference type="Proteomes" id="UP001150266"/>
    </source>
</evidence>
<accession>A0A9W9DQ45</accession>
<dbReference type="InterPro" id="IPR035979">
    <property type="entry name" value="RBD_domain_sf"/>
</dbReference>
<dbReference type="OrthoDB" id="5970at2759"/>